<evidence type="ECO:0000313" key="2">
    <source>
        <dbReference type="EMBL" id="GII53667.1"/>
    </source>
</evidence>
<dbReference type="AlphaFoldDB" id="A0A8J3V186"/>
<dbReference type="Proteomes" id="UP000605992">
    <property type="component" value="Unassembled WGS sequence"/>
</dbReference>
<sequence length="56" mass="5901">MQGYLSDAIAHPAVDGFHVEMVTVPHGLKDGQPGSGYPQARLAKSDGVSHTHHASH</sequence>
<proteinExistence type="predicted"/>
<evidence type="ECO:0000313" key="3">
    <source>
        <dbReference type="Proteomes" id="UP000605992"/>
    </source>
</evidence>
<comment type="caution">
    <text evidence="2">The sequence shown here is derived from an EMBL/GenBank/DDBJ whole genome shotgun (WGS) entry which is preliminary data.</text>
</comment>
<keyword evidence="3" id="KW-1185">Reference proteome</keyword>
<evidence type="ECO:0000256" key="1">
    <source>
        <dbReference type="SAM" id="MobiDB-lite"/>
    </source>
</evidence>
<dbReference type="EMBL" id="BOOR01000010">
    <property type="protein sequence ID" value="GII53667.1"/>
    <property type="molecule type" value="Genomic_DNA"/>
</dbReference>
<feature type="region of interest" description="Disordered" evidence="1">
    <location>
        <begin position="25"/>
        <end position="56"/>
    </location>
</feature>
<name>A0A8J3V186_9ACTN</name>
<accession>A0A8J3V186</accession>
<reference evidence="2" key="1">
    <citation type="submission" date="2021-01" db="EMBL/GenBank/DDBJ databases">
        <title>Whole genome shotgun sequence of Planotetraspora thailandica NBRC 104271.</title>
        <authorList>
            <person name="Komaki H."/>
            <person name="Tamura T."/>
        </authorList>
    </citation>
    <scope>NUCLEOTIDE SEQUENCE</scope>
    <source>
        <strain evidence="2">NBRC 104271</strain>
    </source>
</reference>
<organism evidence="2 3">
    <name type="scientific">Planotetraspora thailandica</name>
    <dbReference type="NCBI Taxonomy" id="487172"/>
    <lineage>
        <taxon>Bacteria</taxon>
        <taxon>Bacillati</taxon>
        <taxon>Actinomycetota</taxon>
        <taxon>Actinomycetes</taxon>
        <taxon>Streptosporangiales</taxon>
        <taxon>Streptosporangiaceae</taxon>
        <taxon>Planotetraspora</taxon>
    </lineage>
</organism>
<protein>
    <submittedName>
        <fullName evidence="2">Uncharacterized protein</fullName>
    </submittedName>
</protein>
<gene>
    <name evidence="2" type="ORF">Pth03_20560</name>
</gene>